<evidence type="ECO:0000313" key="1">
    <source>
        <dbReference type="EMBL" id="BDU76311.1"/>
    </source>
</evidence>
<proteinExistence type="predicted"/>
<reference evidence="1" key="1">
    <citation type="journal article" date="2023" name="Int. J. Syst. Evol. Microbiol.">
        <title>Mesoterricola silvestris gen. nov., sp. nov., Mesoterricola sediminis sp. nov., Geothrix oryzae sp. nov., Geothrix edaphica sp. nov., Geothrix rubra sp. nov., and Geothrix limicola sp. nov., six novel members of Acidobacteriota isolated from soils.</title>
        <authorList>
            <person name="Itoh H."/>
            <person name="Sugisawa Y."/>
            <person name="Mise K."/>
            <person name="Xu Z."/>
            <person name="Kuniyasu M."/>
            <person name="Ushijima N."/>
            <person name="Kawano K."/>
            <person name="Kobayashi E."/>
            <person name="Shiratori Y."/>
            <person name="Masuda Y."/>
            <person name="Senoo K."/>
        </authorList>
    </citation>
    <scope>NUCLEOTIDE SEQUENCE</scope>
    <source>
        <strain evidence="1">W786</strain>
    </source>
</reference>
<accession>A0AA48KBW2</accession>
<name>A0AA48KBW2_9BACT</name>
<evidence type="ECO:0000313" key="2">
    <source>
        <dbReference type="Proteomes" id="UP001228113"/>
    </source>
</evidence>
<dbReference type="KEGG" id="msea:METESE_12690"/>
<organism evidence="1 2">
    <name type="scientific">Mesoterricola sediminis</name>
    <dbReference type="NCBI Taxonomy" id="2927980"/>
    <lineage>
        <taxon>Bacteria</taxon>
        <taxon>Pseudomonadati</taxon>
        <taxon>Acidobacteriota</taxon>
        <taxon>Holophagae</taxon>
        <taxon>Holophagales</taxon>
        <taxon>Holophagaceae</taxon>
        <taxon>Mesoterricola</taxon>
    </lineage>
</organism>
<dbReference type="EMBL" id="AP027081">
    <property type="protein sequence ID" value="BDU76311.1"/>
    <property type="molecule type" value="Genomic_DNA"/>
</dbReference>
<protein>
    <submittedName>
        <fullName evidence="1">Uncharacterized protein</fullName>
    </submittedName>
</protein>
<sequence length="121" mass="12881">MSIKLPSSNTTVVPEYAAIEIKFNRGMQPNTDGHLVPVFTASIAYARTDYLVDADGNKVGQVSRAAVPPVTPDPYTGWIYLDGPALAAMEASVTPASTMLDTIADAADSLIQQDLTRRGLL</sequence>
<dbReference type="AlphaFoldDB" id="A0AA48KBW2"/>
<gene>
    <name evidence="1" type="ORF">METESE_12690</name>
</gene>
<dbReference type="RefSeq" id="WP_316411345.1">
    <property type="nucleotide sequence ID" value="NZ_AP027081.1"/>
</dbReference>
<keyword evidence="2" id="KW-1185">Reference proteome</keyword>
<dbReference type="Proteomes" id="UP001228113">
    <property type="component" value="Chromosome"/>
</dbReference>